<protein>
    <submittedName>
        <fullName evidence="1">Uncharacterized protein</fullName>
    </submittedName>
</protein>
<evidence type="ECO:0000313" key="2">
    <source>
        <dbReference type="Proteomes" id="UP000324222"/>
    </source>
</evidence>
<name>A0A5B7CYZ2_PORTR</name>
<dbReference type="Proteomes" id="UP000324222">
    <property type="component" value="Unassembled WGS sequence"/>
</dbReference>
<organism evidence="1 2">
    <name type="scientific">Portunus trituberculatus</name>
    <name type="common">Swimming crab</name>
    <name type="synonym">Neptunus trituberculatus</name>
    <dbReference type="NCBI Taxonomy" id="210409"/>
    <lineage>
        <taxon>Eukaryota</taxon>
        <taxon>Metazoa</taxon>
        <taxon>Ecdysozoa</taxon>
        <taxon>Arthropoda</taxon>
        <taxon>Crustacea</taxon>
        <taxon>Multicrustacea</taxon>
        <taxon>Malacostraca</taxon>
        <taxon>Eumalacostraca</taxon>
        <taxon>Eucarida</taxon>
        <taxon>Decapoda</taxon>
        <taxon>Pleocyemata</taxon>
        <taxon>Brachyura</taxon>
        <taxon>Eubrachyura</taxon>
        <taxon>Portunoidea</taxon>
        <taxon>Portunidae</taxon>
        <taxon>Portuninae</taxon>
        <taxon>Portunus</taxon>
    </lineage>
</organism>
<reference evidence="1 2" key="1">
    <citation type="submission" date="2019-05" db="EMBL/GenBank/DDBJ databases">
        <title>Another draft genome of Portunus trituberculatus and its Hox gene families provides insights of decapod evolution.</title>
        <authorList>
            <person name="Jeong J.-H."/>
            <person name="Song I."/>
            <person name="Kim S."/>
            <person name="Choi T."/>
            <person name="Kim D."/>
            <person name="Ryu S."/>
            <person name="Kim W."/>
        </authorList>
    </citation>
    <scope>NUCLEOTIDE SEQUENCE [LARGE SCALE GENOMIC DNA]</scope>
    <source>
        <tissue evidence="1">Muscle</tissue>
    </source>
</reference>
<keyword evidence="2" id="KW-1185">Reference proteome</keyword>
<sequence>MRQKAFDSTHLIKLCEWNLLKHTKSTPYNGRKTGADASESGKTLWMELQIGGGDSRYAMNHDCWFEAIGDACKEPQVVHMQSWVCRRAGKMKESYSCVYALPRYQPINSIDVFFIESRQYLVKKSWDGVLSLNPSKIVLGFMAPRPDTRARWCRPSRTVGATVTSTKAFT</sequence>
<comment type="caution">
    <text evidence="1">The sequence shown here is derived from an EMBL/GenBank/DDBJ whole genome shotgun (WGS) entry which is preliminary data.</text>
</comment>
<dbReference type="EMBL" id="VSRR010000228">
    <property type="protein sequence ID" value="MPC12653.1"/>
    <property type="molecule type" value="Genomic_DNA"/>
</dbReference>
<gene>
    <name evidence="1" type="ORF">E2C01_005356</name>
</gene>
<dbReference type="AlphaFoldDB" id="A0A5B7CYZ2"/>
<accession>A0A5B7CYZ2</accession>
<proteinExistence type="predicted"/>
<evidence type="ECO:0000313" key="1">
    <source>
        <dbReference type="EMBL" id="MPC12653.1"/>
    </source>
</evidence>